<sequence>EASKIKVTVQEEEIVPDLEKDLTGEQDVNGQIQDTGKEAEIEIASVTENVIVIVTTQITENVRGKEIDLVAEEVNVKGSVNENEIIVTEMERKVPPNQAPEYPDRESLLLMQLMLLLIQQRNLVIMMIVIGRGNLVDVKVKGNVKEKGIGEMTHIDQGIRQMKYSYFIDGFYRLRLEDK</sequence>
<gene>
    <name evidence="1" type="ORF">g.4989</name>
</gene>
<reference evidence="1" key="1">
    <citation type="journal article" date="2016" name="Gigascience">
        <title>De novo construction of an expanded transcriptome assembly for the western tarnished plant bug, Lygus hesperus.</title>
        <authorList>
            <person name="Tassone E.E."/>
            <person name="Geib S.M."/>
            <person name="Hall B."/>
            <person name="Fabrick J.A."/>
            <person name="Brent C.S."/>
            <person name="Hull J.J."/>
        </authorList>
    </citation>
    <scope>NUCLEOTIDE SEQUENCE</scope>
</reference>
<evidence type="ECO:0000313" key="1">
    <source>
        <dbReference type="EMBL" id="JAP97414.1"/>
    </source>
</evidence>
<proteinExistence type="predicted"/>
<feature type="non-terminal residue" evidence="1">
    <location>
        <position position="1"/>
    </location>
</feature>
<organism evidence="1">
    <name type="scientific">Lygus hesperus</name>
    <name type="common">Western plant bug</name>
    <dbReference type="NCBI Taxonomy" id="30085"/>
    <lineage>
        <taxon>Eukaryota</taxon>
        <taxon>Metazoa</taxon>
        <taxon>Ecdysozoa</taxon>
        <taxon>Arthropoda</taxon>
        <taxon>Hexapoda</taxon>
        <taxon>Insecta</taxon>
        <taxon>Pterygota</taxon>
        <taxon>Neoptera</taxon>
        <taxon>Paraneoptera</taxon>
        <taxon>Hemiptera</taxon>
        <taxon>Heteroptera</taxon>
        <taxon>Panheteroptera</taxon>
        <taxon>Cimicomorpha</taxon>
        <taxon>Miridae</taxon>
        <taxon>Mirini</taxon>
        <taxon>Lygus</taxon>
    </lineage>
</organism>
<feature type="non-terminal residue" evidence="1">
    <location>
        <position position="179"/>
    </location>
</feature>
<accession>A0A146KP04</accession>
<protein>
    <submittedName>
        <fullName evidence="1">Uncharacterized protein</fullName>
    </submittedName>
</protein>
<dbReference type="AlphaFoldDB" id="A0A146KP04"/>
<dbReference type="EMBL" id="GDHC01021214">
    <property type="protein sequence ID" value="JAP97414.1"/>
    <property type="molecule type" value="Transcribed_RNA"/>
</dbReference>
<name>A0A146KP04_LYGHE</name>